<dbReference type="AlphaFoldDB" id="A0A7I7P7H5"/>
<keyword evidence="2" id="KW-1185">Reference proteome</keyword>
<protein>
    <submittedName>
        <fullName evidence="1">Uncharacterized protein</fullName>
    </submittedName>
</protein>
<reference evidence="1 2" key="1">
    <citation type="journal article" date="2019" name="Emerg. Microbes Infect.">
        <title>Comprehensive subspecies identification of 175 nontuberculous mycobacteria species based on 7547 genomic profiles.</title>
        <authorList>
            <person name="Matsumoto Y."/>
            <person name="Kinjo T."/>
            <person name="Motooka D."/>
            <person name="Nabeya D."/>
            <person name="Jung N."/>
            <person name="Uechi K."/>
            <person name="Horii T."/>
            <person name="Iida T."/>
            <person name="Fujita J."/>
            <person name="Nakamura S."/>
        </authorList>
    </citation>
    <scope>NUCLEOTIDE SEQUENCE [LARGE SCALE GENOMIC DNA]</scope>
    <source>
        <strain evidence="1 2">JCM 16018</strain>
    </source>
</reference>
<dbReference type="Proteomes" id="UP000466632">
    <property type="component" value="Chromosome"/>
</dbReference>
<sequence length="101" mass="11421">MPGAPAGVRRATMRFFAVFIPARRVRKAGRVQFNESAHRPNRRRIETVATLPSWISQSPTHLDVMTPLKARACDAWQAVLRSGPRRARANVTLMQRGVERC</sequence>
<dbReference type="KEGG" id="mseo:MSEO_41070"/>
<evidence type="ECO:0000313" key="1">
    <source>
        <dbReference type="EMBL" id="BBY03608.1"/>
    </source>
</evidence>
<gene>
    <name evidence="1" type="ORF">MSEO_41070</name>
</gene>
<organism evidence="1 2">
    <name type="scientific">Mycobacterium seoulense</name>
    <dbReference type="NCBI Taxonomy" id="386911"/>
    <lineage>
        <taxon>Bacteria</taxon>
        <taxon>Bacillati</taxon>
        <taxon>Actinomycetota</taxon>
        <taxon>Actinomycetes</taxon>
        <taxon>Mycobacteriales</taxon>
        <taxon>Mycobacteriaceae</taxon>
        <taxon>Mycobacterium</taxon>
    </lineage>
</organism>
<accession>A0A7I7P7H5</accession>
<name>A0A7I7P7H5_9MYCO</name>
<proteinExistence type="predicted"/>
<evidence type="ECO:0000313" key="2">
    <source>
        <dbReference type="Proteomes" id="UP000466632"/>
    </source>
</evidence>
<dbReference type="EMBL" id="AP022582">
    <property type="protein sequence ID" value="BBY03608.1"/>
    <property type="molecule type" value="Genomic_DNA"/>
</dbReference>